<sequence length="40" mass="4659">MLQTTLNKPLLWLILDIDNTLERPGQNNNMYILACHVMCN</sequence>
<evidence type="ECO:0000313" key="1">
    <source>
        <dbReference type="EMBL" id="PJE77774.1"/>
    </source>
</evidence>
<dbReference type="EMBL" id="NSIT01000381">
    <property type="protein sequence ID" value="PJE77774.1"/>
    <property type="molecule type" value="Genomic_DNA"/>
</dbReference>
<comment type="caution">
    <text evidence="1">The sequence shown here is derived from an EMBL/GenBank/DDBJ whole genome shotgun (WGS) entry which is preliminary data.</text>
</comment>
<gene>
    <name evidence="1" type="ORF">CI610_03298</name>
</gene>
<reference evidence="1" key="1">
    <citation type="journal article" date="2017" name="Appl. Environ. Microbiol.">
        <title>Molecular characterization of an Endozoicomonas-like organism causing infection in king scallop Pecten maximus L.</title>
        <authorList>
            <person name="Cano I."/>
            <person name="van Aerle R."/>
            <person name="Ross S."/>
            <person name="Verner-Jeffreys D.W."/>
            <person name="Paley R.K."/>
            <person name="Rimmer G."/>
            <person name="Ryder D."/>
            <person name="Hooper P."/>
            <person name="Stone D."/>
            <person name="Feist S.W."/>
        </authorList>
    </citation>
    <scope>NUCLEOTIDE SEQUENCE</scope>
</reference>
<accession>A0A2H9T3J1</accession>
<name>A0A2H9T3J1_9ZZZZ</name>
<protein>
    <submittedName>
        <fullName evidence="1">Uncharacterized protein</fullName>
    </submittedName>
</protein>
<proteinExistence type="predicted"/>
<dbReference type="AlphaFoldDB" id="A0A2H9T3J1"/>
<organism evidence="1">
    <name type="scientific">invertebrate metagenome</name>
    <dbReference type="NCBI Taxonomy" id="1711999"/>
    <lineage>
        <taxon>unclassified sequences</taxon>
        <taxon>metagenomes</taxon>
        <taxon>organismal metagenomes</taxon>
    </lineage>
</organism>